<dbReference type="SUPFAM" id="SSF51905">
    <property type="entry name" value="FAD/NAD(P)-binding domain"/>
    <property type="match status" value="1"/>
</dbReference>
<comment type="similarity">
    <text evidence="2">Belongs to the MSOX/MTOX family.</text>
</comment>
<dbReference type="Gene3D" id="3.30.9.10">
    <property type="entry name" value="D-Amino Acid Oxidase, subunit A, domain 2"/>
    <property type="match status" value="1"/>
</dbReference>
<evidence type="ECO:0000313" key="7">
    <source>
        <dbReference type="EMBL" id="KAG0659589.1"/>
    </source>
</evidence>
<keyword evidence="8" id="KW-1185">Reference proteome</keyword>
<evidence type="ECO:0000259" key="6">
    <source>
        <dbReference type="Pfam" id="PF01266"/>
    </source>
</evidence>
<gene>
    <name evidence="7" type="ORF">C6P46_005080</name>
</gene>
<evidence type="ECO:0000256" key="2">
    <source>
        <dbReference type="ARBA" id="ARBA00010989"/>
    </source>
</evidence>
<dbReference type="InterPro" id="IPR006076">
    <property type="entry name" value="FAD-dep_OxRdtase"/>
</dbReference>
<dbReference type="PANTHER" id="PTHR10961:SF46">
    <property type="entry name" value="PEROXISOMAL SARCOSINE OXIDASE"/>
    <property type="match status" value="1"/>
</dbReference>
<proteinExistence type="inferred from homology"/>
<dbReference type="Proteomes" id="UP000777482">
    <property type="component" value="Unassembled WGS sequence"/>
</dbReference>
<dbReference type="GO" id="GO:0004657">
    <property type="term" value="F:proline dehydrogenase activity"/>
    <property type="evidence" value="ECO:0007669"/>
    <property type="project" value="TreeGrafter"/>
</dbReference>
<evidence type="ECO:0000256" key="3">
    <source>
        <dbReference type="ARBA" id="ARBA00022630"/>
    </source>
</evidence>
<keyword evidence="5" id="KW-0560">Oxidoreductase</keyword>
<accession>A0A9P7B4P4</accession>
<dbReference type="Gene3D" id="3.50.50.60">
    <property type="entry name" value="FAD/NAD(P)-binding domain"/>
    <property type="match status" value="1"/>
</dbReference>
<keyword evidence="3" id="KW-0285">Flavoprotein</keyword>
<comment type="caution">
    <text evidence="7">The sequence shown here is derived from an EMBL/GenBank/DDBJ whole genome shotgun (WGS) entry which is preliminary data.</text>
</comment>
<dbReference type="InterPro" id="IPR036188">
    <property type="entry name" value="FAD/NAD-bd_sf"/>
</dbReference>
<dbReference type="EMBL" id="PUHQ01000052">
    <property type="protein sequence ID" value="KAG0659589.1"/>
    <property type="molecule type" value="Genomic_DNA"/>
</dbReference>
<dbReference type="GO" id="GO:0050660">
    <property type="term" value="F:flavin adenine dinucleotide binding"/>
    <property type="evidence" value="ECO:0007669"/>
    <property type="project" value="InterPro"/>
</dbReference>
<organism evidence="7 8">
    <name type="scientific">Rhodotorula mucilaginosa</name>
    <name type="common">Yeast</name>
    <name type="synonym">Rhodotorula rubra</name>
    <dbReference type="NCBI Taxonomy" id="5537"/>
    <lineage>
        <taxon>Eukaryota</taxon>
        <taxon>Fungi</taxon>
        <taxon>Dikarya</taxon>
        <taxon>Basidiomycota</taxon>
        <taxon>Pucciniomycotina</taxon>
        <taxon>Microbotryomycetes</taxon>
        <taxon>Sporidiobolales</taxon>
        <taxon>Sporidiobolaceae</taxon>
        <taxon>Rhodotorula</taxon>
    </lineage>
</organism>
<comment type="cofactor">
    <cofactor evidence="1">
        <name>FAD</name>
        <dbReference type="ChEBI" id="CHEBI:57692"/>
    </cofactor>
</comment>
<dbReference type="Pfam" id="PF01266">
    <property type="entry name" value="DAO"/>
    <property type="match status" value="1"/>
</dbReference>
<dbReference type="SUPFAM" id="SSF54373">
    <property type="entry name" value="FAD-linked reductases, C-terminal domain"/>
    <property type="match status" value="1"/>
</dbReference>
<protein>
    <recommendedName>
        <fullName evidence="6">FAD dependent oxidoreductase domain-containing protein</fullName>
    </recommendedName>
</protein>
<evidence type="ECO:0000256" key="4">
    <source>
        <dbReference type="ARBA" id="ARBA00022827"/>
    </source>
</evidence>
<dbReference type="GO" id="GO:0050031">
    <property type="term" value="F:L-pipecolate oxidase activity"/>
    <property type="evidence" value="ECO:0007669"/>
    <property type="project" value="TreeGrafter"/>
</dbReference>
<evidence type="ECO:0000256" key="1">
    <source>
        <dbReference type="ARBA" id="ARBA00001974"/>
    </source>
</evidence>
<evidence type="ECO:0000313" key="8">
    <source>
        <dbReference type="Proteomes" id="UP000777482"/>
    </source>
</evidence>
<keyword evidence="4" id="KW-0274">FAD</keyword>
<feature type="domain" description="FAD dependent oxidoreductase" evidence="6">
    <location>
        <begin position="9"/>
        <end position="384"/>
    </location>
</feature>
<dbReference type="GO" id="GO:0008115">
    <property type="term" value="F:sarcosine oxidase activity"/>
    <property type="evidence" value="ECO:0007669"/>
    <property type="project" value="TreeGrafter"/>
</dbReference>
<dbReference type="InterPro" id="IPR045170">
    <property type="entry name" value="MTOX"/>
</dbReference>
<name>A0A9P7B4P4_RHOMI</name>
<dbReference type="AlphaFoldDB" id="A0A9P7B4P4"/>
<sequence length="442" mass="49001">MSPAPPQTVLIVGAGEFGSMTALTLAEGPYKSRPDLITVLERGAEPPAIDAASSDYNKIVRADYADPLYQQLAVDAMDEWRTPRWLSYFHECGVVVGTDAKHPQADYVTKSYDLNCRSEKATVGTLEEGQGIKRLYPNEVETNDFQGAIAYRNHVGGWAASRDAVVGAIDRARSLGVKFIAAEAETLLFRSFDPQHPDVRGILTTDGRHFEADLTVLACGSWTPKLLPELKDACLPTGQTIATIQLTEDEMVQYKDMPVSLFMDTGFYCFPPTKDGIVKLAIHDRGWLSPTGPFPSLPRTILTAGYEKQQIPAAALEALRRGMARVHPSLAKKDIVETRLCWYSDRESGDFLFDYHPRYPSLFVAAGGSGHAFKFMPLVGDWIVSSLERRLPPLLKKLWCFYGDQSRLDKSRGEGPIIRRDLDSGEVAQAKKPEADKFRAKL</sequence>
<reference evidence="7 8" key="1">
    <citation type="submission" date="2020-11" db="EMBL/GenBank/DDBJ databases">
        <title>Kefir isolates.</title>
        <authorList>
            <person name="Marcisauskas S."/>
            <person name="Kim Y."/>
            <person name="Blasche S."/>
        </authorList>
    </citation>
    <scope>NUCLEOTIDE SEQUENCE [LARGE SCALE GENOMIC DNA]</scope>
    <source>
        <strain evidence="7 8">KR</strain>
    </source>
</reference>
<evidence type="ECO:0000256" key="5">
    <source>
        <dbReference type="ARBA" id="ARBA00023002"/>
    </source>
</evidence>
<dbReference type="PANTHER" id="PTHR10961">
    <property type="entry name" value="PEROXISOMAL SARCOSINE OXIDASE"/>
    <property type="match status" value="1"/>
</dbReference>
<dbReference type="OrthoDB" id="2219495at2759"/>